<dbReference type="EMBL" id="LGRX02000906">
    <property type="protein sequence ID" value="KAK3287320.1"/>
    <property type="molecule type" value="Genomic_DNA"/>
</dbReference>
<sequence length="212" mass="23049">MDREENVIIEETSATVTIPGGGYGDGGADGKGVGGMDTEGNEERGSSVEVGLGGRLGGGPGWRKVWRRRGWRRRGKGEGEEAVVEVVVVVEVAVGEEVAVVAVVVVAKAVVAKVVEVKGVEAKGAEAKAVEVKGWWRRGWWRRRWWSRVYNHFSLYITCWDTGAPLESDSPANIVLTNIESTQIKCAGIVVAAHLCVMRCPRKKAWSRYCAQ</sequence>
<evidence type="ECO:0000256" key="1">
    <source>
        <dbReference type="SAM" id="MobiDB-lite"/>
    </source>
</evidence>
<comment type="caution">
    <text evidence="2">The sequence shown here is derived from an EMBL/GenBank/DDBJ whole genome shotgun (WGS) entry which is preliminary data.</text>
</comment>
<keyword evidence="3" id="KW-1185">Reference proteome</keyword>
<protein>
    <submittedName>
        <fullName evidence="2">Uncharacterized protein</fullName>
    </submittedName>
</protein>
<evidence type="ECO:0000313" key="2">
    <source>
        <dbReference type="EMBL" id="KAK3287320.1"/>
    </source>
</evidence>
<accession>A0AAE0GZN7</accession>
<name>A0AAE0GZN7_9CHLO</name>
<feature type="compositionally biased region" description="Gly residues" evidence="1">
    <location>
        <begin position="19"/>
        <end position="37"/>
    </location>
</feature>
<evidence type="ECO:0000313" key="3">
    <source>
        <dbReference type="Proteomes" id="UP001190700"/>
    </source>
</evidence>
<reference evidence="2 3" key="1">
    <citation type="journal article" date="2015" name="Genome Biol. Evol.">
        <title>Comparative Genomics of a Bacterivorous Green Alga Reveals Evolutionary Causalities and Consequences of Phago-Mixotrophic Mode of Nutrition.</title>
        <authorList>
            <person name="Burns J.A."/>
            <person name="Paasch A."/>
            <person name="Narechania A."/>
            <person name="Kim E."/>
        </authorList>
    </citation>
    <scope>NUCLEOTIDE SEQUENCE [LARGE SCALE GENOMIC DNA]</scope>
    <source>
        <strain evidence="2 3">PLY_AMNH</strain>
    </source>
</reference>
<organism evidence="2 3">
    <name type="scientific">Cymbomonas tetramitiformis</name>
    <dbReference type="NCBI Taxonomy" id="36881"/>
    <lineage>
        <taxon>Eukaryota</taxon>
        <taxon>Viridiplantae</taxon>
        <taxon>Chlorophyta</taxon>
        <taxon>Pyramimonadophyceae</taxon>
        <taxon>Pyramimonadales</taxon>
        <taxon>Pyramimonadaceae</taxon>
        <taxon>Cymbomonas</taxon>
    </lineage>
</organism>
<gene>
    <name evidence="2" type="ORF">CYMTET_5167</name>
</gene>
<feature type="region of interest" description="Disordered" evidence="1">
    <location>
        <begin position="18"/>
        <end position="47"/>
    </location>
</feature>
<dbReference type="AlphaFoldDB" id="A0AAE0GZN7"/>
<proteinExistence type="predicted"/>
<dbReference type="Proteomes" id="UP001190700">
    <property type="component" value="Unassembled WGS sequence"/>
</dbReference>